<dbReference type="RefSeq" id="WP_272132968.1">
    <property type="nucleotide sequence ID" value="NZ_JAQLOI010000001.1"/>
</dbReference>
<comment type="caution">
    <text evidence="1">The sequence shown here is derived from an EMBL/GenBank/DDBJ whole genome shotgun (WGS) entry which is preliminary data.</text>
</comment>
<accession>A0ABT4YMS9</accession>
<reference evidence="1 2" key="1">
    <citation type="submission" date="2023-01" db="EMBL/GenBank/DDBJ databases">
        <title>Vibrio sp. KJ40-1 sp.nov, isolated from marine algae.</title>
        <authorList>
            <person name="Butt M."/>
            <person name="Kim J.M.J."/>
            <person name="Jeon C.O.C."/>
        </authorList>
    </citation>
    <scope>NUCLEOTIDE SEQUENCE [LARGE SCALE GENOMIC DNA]</scope>
    <source>
        <strain evidence="1 2">KJ40-1</strain>
    </source>
</reference>
<evidence type="ECO:0000313" key="2">
    <source>
        <dbReference type="Proteomes" id="UP001210678"/>
    </source>
</evidence>
<sequence length="60" mass="6831">MDIDYNIGKSIADLPITDPIHKPCESMAGMVDFDPKKCKRGLYLLDKLREKHGLKRTVQS</sequence>
<dbReference type="EMBL" id="JAQLOI010000001">
    <property type="protein sequence ID" value="MDB1122828.1"/>
    <property type="molecule type" value="Genomic_DNA"/>
</dbReference>
<evidence type="ECO:0000313" key="1">
    <source>
        <dbReference type="EMBL" id="MDB1122828.1"/>
    </source>
</evidence>
<proteinExistence type="predicted"/>
<name>A0ABT4YMS9_9VIBR</name>
<dbReference type="Proteomes" id="UP001210678">
    <property type="component" value="Unassembled WGS sequence"/>
</dbReference>
<organism evidence="1 2">
    <name type="scientific">Vibrio algarum</name>
    <dbReference type="NCBI Taxonomy" id="3020714"/>
    <lineage>
        <taxon>Bacteria</taxon>
        <taxon>Pseudomonadati</taxon>
        <taxon>Pseudomonadota</taxon>
        <taxon>Gammaproteobacteria</taxon>
        <taxon>Vibrionales</taxon>
        <taxon>Vibrionaceae</taxon>
        <taxon>Vibrio</taxon>
    </lineage>
</organism>
<keyword evidence="2" id="KW-1185">Reference proteome</keyword>
<gene>
    <name evidence="1" type="ORF">PGX00_03605</name>
</gene>
<protein>
    <submittedName>
        <fullName evidence="1">Uncharacterized protein</fullName>
    </submittedName>
</protein>